<proteinExistence type="predicted"/>
<name>A0A290QC16_9BACT</name>
<gene>
    <name evidence="1" type="ORF">CMV30_12640</name>
</gene>
<accession>A0A290QC16</accession>
<sequence>MSAAYDLLITANETNHHHGVGIFLQRLFGTGPGFICLRSTTMYGGQEPFGDEHLELKSRFMNTTETEARLKTLLAGRTIRRILCVPYYRSEFVHAIAVKKLTGAPLCTYLMDDQNVFAPHVADHWVAELLKNSDLCLGISPELCAAYSHKFGRPVHLLPPVLEKQELLTPCYWQPVTGEPIRAAMIGNIWTASRFQQLRKLLRDSGLHIDWYGNGPQAAWLPDSPEAWESDNIRCLGHLPEEDLVASLASYPFIIVPSGSLDKDDDNIAFSRLSLPSRLLFLHGRTDTPVLVLGSPETAAGRFVTALKTGVSARYEQSDLRKKLHTLTTPRIRQEMRRNVRAAAGKLSMENAGEWIWQSLAAKQPVPAPFHDSPAFTSHGTPAWIGRITPARPRNTHPTPPAAETFQDDHLRAFAHIRASHWKLLTDSGLPVPASDQIELTQLLQWIVFYLLKRALPAGGKILYLDPHPPLWLAQLPSSIVCYSPADIGRWIKSGFALDAVPMHPLGIEKNAAPAAPEKFDAIVSAGWLNQVTTPVAMEEIAAFFAARTVTHGLHLHACPGVLNRDYFWTGPAHDYLQKRFRIQDWPVIDDILNEQDLYAMSERAYDSYWRASTGKPYAEFGQAIGLTLAWRQAPARTTWNPAASLRRWWGALRPTPVAAHAPGVS</sequence>
<reference evidence="1 2" key="1">
    <citation type="submission" date="2017-09" db="EMBL/GenBank/DDBJ databases">
        <title>Complete genome sequence of Verrucomicrobial strain HZ-65, isolated from freshwater.</title>
        <authorList>
            <person name="Choi A."/>
        </authorList>
    </citation>
    <scope>NUCLEOTIDE SEQUENCE [LARGE SCALE GENOMIC DNA]</scope>
    <source>
        <strain evidence="1 2">HZ-65</strain>
    </source>
</reference>
<dbReference type="RefSeq" id="WP_096056371.1">
    <property type="nucleotide sequence ID" value="NZ_CP023344.1"/>
</dbReference>
<evidence type="ECO:0000313" key="1">
    <source>
        <dbReference type="EMBL" id="ATC64740.1"/>
    </source>
</evidence>
<dbReference type="SUPFAM" id="SSF53756">
    <property type="entry name" value="UDP-Glycosyltransferase/glycogen phosphorylase"/>
    <property type="match status" value="1"/>
</dbReference>
<keyword evidence="2" id="KW-1185">Reference proteome</keyword>
<organism evidence="1 2">
    <name type="scientific">Nibricoccus aquaticus</name>
    <dbReference type="NCBI Taxonomy" id="2576891"/>
    <lineage>
        <taxon>Bacteria</taxon>
        <taxon>Pseudomonadati</taxon>
        <taxon>Verrucomicrobiota</taxon>
        <taxon>Opitutia</taxon>
        <taxon>Opitutales</taxon>
        <taxon>Opitutaceae</taxon>
        <taxon>Nibricoccus</taxon>
    </lineage>
</organism>
<evidence type="ECO:0008006" key="3">
    <source>
        <dbReference type="Google" id="ProtNLM"/>
    </source>
</evidence>
<evidence type="ECO:0000313" key="2">
    <source>
        <dbReference type="Proteomes" id="UP000217265"/>
    </source>
</evidence>
<dbReference type="AlphaFoldDB" id="A0A290QC16"/>
<dbReference type="EMBL" id="CP023344">
    <property type="protein sequence ID" value="ATC64740.1"/>
    <property type="molecule type" value="Genomic_DNA"/>
</dbReference>
<protein>
    <recommendedName>
        <fullName evidence="3">Glycosyltransferase</fullName>
    </recommendedName>
</protein>
<dbReference type="KEGG" id="vbh:CMV30_12640"/>
<dbReference type="Proteomes" id="UP000217265">
    <property type="component" value="Chromosome"/>
</dbReference>
<dbReference type="OrthoDB" id="199466at2"/>
<dbReference type="Gene3D" id="3.40.50.2000">
    <property type="entry name" value="Glycogen Phosphorylase B"/>
    <property type="match status" value="1"/>
</dbReference>